<organism evidence="3 4">
    <name type="scientific">Novilysobacter erysipheiresistens</name>
    <dbReference type="NCBI Taxonomy" id="1749332"/>
    <lineage>
        <taxon>Bacteria</taxon>
        <taxon>Pseudomonadati</taxon>
        <taxon>Pseudomonadota</taxon>
        <taxon>Gammaproteobacteria</taxon>
        <taxon>Lysobacterales</taxon>
        <taxon>Lysobacteraceae</taxon>
        <taxon>Novilysobacter</taxon>
    </lineage>
</organism>
<dbReference type="RefSeq" id="WP_332616671.1">
    <property type="nucleotide sequence ID" value="NZ_JAXGFP010000004.1"/>
</dbReference>
<proteinExistence type="predicted"/>
<dbReference type="Proteomes" id="UP001355056">
    <property type="component" value="Unassembled WGS sequence"/>
</dbReference>
<keyword evidence="2" id="KW-0732">Signal</keyword>
<evidence type="ECO:0000313" key="3">
    <source>
        <dbReference type="EMBL" id="MEG3184168.1"/>
    </source>
</evidence>
<name>A0ABU7YZB1_9GAMM</name>
<feature type="chain" id="PRO_5046434415" description="DUF4398 domain-containing protein" evidence="2">
    <location>
        <begin position="29"/>
        <end position="205"/>
    </location>
</feature>
<feature type="signal peptide" evidence="2">
    <location>
        <begin position="1"/>
        <end position="28"/>
    </location>
</feature>
<sequence>MTPYSTARVAMLAAAIAVALLTAAPARAQQDESAAARLSQQLVALDADSQTASLAAYERLQARQAVEALANARSRDRDAAYYVAERRVRIAEIAARTEAMQRRIDQLERERSELIVEASRRDAAQARAEAERLRIQARIQAEEAARLRQQTVTDAEAMQDIEAALQNVAGAQAAKLKAAREREAELARQEAELLKQVEAASDDDQ</sequence>
<keyword evidence="4" id="KW-1185">Reference proteome</keyword>
<evidence type="ECO:0000256" key="1">
    <source>
        <dbReference type="SAM" id="Coils"/>
    </source>
</evidence>
<gene>
    <name evidence="3" type="ORF">SNE34_09110</name>
</gene>
<protein>
    <recommendedName>
        <fullName evidence="5">DUF4398 domain-containing protein</fullName>
    </recommendedName>
</protein>
<keyword evidence="1" id="KW-0175">Coiled coil</keyword>
<feature type="coiled-coil region" evidence="1">
    <location>
        <begin position="90"/>
        <end position="150"/>
    </location>
</feature>
<accession>A0ABU7YZB1</accession>
<reference evidence="3 4" key="1">
    <citation type="journal article" date="2016" name="Int. J. Syst. Evol. Microbiol.">
        <title>Lysobacter erysipheiresistens sp. nov., an antagonist of powdery mildew, isolated from tobacco-cultivated soil.</title>
        <authorList>
            <person name="Xie B."/>
            <person name="Li T."/>
            <person name="Lin X."/>
            <person name="Wang C.J."/>
            <person name="Chen Y.J."/>
            <person name="Liu W.J."/>
            <person name="Zhao Z.W."/>
        </authorList>
    </citation>
    <scope>NUCLEOTIDE SEQUENCE [LARGE SCALE GENOMIC DNA]</scope>
    <source>
        <strain evidence="3 4">RS-LYSO-3</strain>
    </source>
</reference>
<evidence type="ECO:0000256" key="2">
    <source>
        <dbReference type="SAM" id="SignalP"/>
    </source>
</evidence>
<comment type="caution">
    <text evidence="3">The sequence shown here is derived from an EMBL/GenBank/DDBJ whole genome shotgun (WGS) entry which is preliminary data.</text>
</comment>
<evidence type="ECO:0000313" key="4">
    <source>
        <dbReference type="Proteomes" id="UP001355056"/>
    </source>
</evidence>
<evidence type="ECO:0008006" key="5">
    <source>
        <dbReference type="Google" id="ProtNLM"/>
    </source>
</evidence>
<dbReference type="EMBL" id="JAXGFP010000004">
    <property type="protein sequence ID" value="MEG3184168.1"/>
    <property type="molecule type" value="Genomic_DNA"/>
</dbReference>